<dbReference type="AlphaFoldDB" id="A0A841RQU9"/>
<dbReference type="Pfam" id="PF00296">
    <property type="entry name" value="Bac_luciferase"/>
    <property type="match status" value="1"/>
</dbReference>
<proteinExistence type="predicted"/>
<comment type="similarity">
    <text evidence="1">To bacterial alkanal monooxygenase alpha and beta chains.</text>
</comment>
<dbReference type="Gene3D" id="3.20.20.30">
    <property type="entry name" value="Luciferase-like domain"/>
    <property type="match status" value="1"/>
</dbReference>
<dbReference type="RefSeq" id="WP_184248250.1">
    <property type="nucleotide sequence ID" value="NZ_BAAACU010000042.1"/>
</dbReference>
<feature type="domain" description="Luciferase-like" evidence="2">
    <location>
        <begin position="6"/>
        <end position="298"/>
    </location>
</feature>
<evidence type="ECO:0000313" key="3">
    <source>
        <dbReference type="EMBL" id="MBB6513304.1"/>
    </source>
</evidence>
<evidence type="ECO:0000256" key="1">
    <source>
        <dbReference type="ARBA" id="ARBA00007789"/>
    </source>
</evidence>
<keyword evidence="4" id="KW-1185">Reference proteome</keyword>
<evidence type="ECO:0000259" key="2">
    <source>
        <dbReference type="Pfam" id="PF00296"/>
    </source>
</evidence>
<dbReference type="EMBL" id="JACHON010000010">
    <property type="protein sequence ID" value="MBB6513304.1"/>
    <property type="molecule type" value="Genomic_DNA"/>
</dbReference>
<sequence>MDYKLGILDQSPVFKGETATDAFQHTIKLAKKAEEWGYSRFWVSEHHNMEQVAGSSPEVLISHLLAHTNNIQLGSGGVMLQHYSPYKVVENFNVLATLAPGRVDLGIGKAPGGLPLSTKALQNGPFNNENEFNERIKFLKRLVDETIEQNHPLAGIQALPKPDKKPDIYLLGGSVNSARLAAKLKVNFVFAGFLNSNEEIIKETAYSFKKDFKDGKFIVALTVLAAPTQEEAVKLAEDHKLFILHLHNGRTLTVQTEEQVKAYEKQAEGPFEVQEKTAEIIAGTPEYVTQELNRLHQLFHVDEFMLHTPIWKEAERFRSFQLLSPIEIMARVEATQS</sequence>
<dbReference type="InterPro" id="IPR019949">
    <property type="entry name" value="CmoO-like"/>
</dbReference>
<dbReference type="SUPFAM" id="SSF51679">
    <property type="entry name" value="Bacterial luciferase-like"/>
    <property type="match status" value="1"/>
</dbReference>
<dbReference type="InterPro" id="IPR036661">
    <property type="entry name" value="Luciferase-like_sf"/>
</dbReference>
<accession>A0A841RQU9</accession>
<organism evidence="3 4">
    <name type="scientific">Gracilibacillus halotolerans</name>
    <dbReference type="NCBI Taxonomy" id="74386"/>
    <lineage>
        <taxon>Bacteria</taxon>
        <taxon>Bacillati</taxon>
        <taxon>Bacillota</taxon>
        <taxon>Bacilli</taxon>
        <taxon>Bacillales</taxon>
        <taxon>Bacillaceae</taxon>
        <taxon>Gracilibacillus</taxon>
    </lineage>
</organism>
<protein>
    <submittedName>
        <fullName evidence="3">Luciferase family oxidoreductase group 1</fullName>
    </submittedName>
</protein>
<dbReference type="NCBIfam" id="TIGR03558">
    <property type="entry name" value="oxido_grp_1"/>
    <property type="match status" value="1"/>
</dbReference>
<dbReference type="Proteomes" id="UP000572212">
    <property type="component" value="Unassembled WGS sequence"/>
</dbReference>
<reference evidence="3 4" key="1">
    <citation type="submission" date="2020-08" db="EMBL/GenBank/DDBJ databases">
        <title>Genomic Encyclopedia of Type Strains, Phase IV (KMG-IV): sequencing the most valuable type-strain genomes for metagenomic binning, comparative biology and taxonomic classification.</title>
        <authorList>
            <person name="Goeker M."/>
        </authorList>
    </citation>
    <scope>NUCLEOTIDE SEQUENCE [LARGE SCALE GENOMIC DNA]</scope>
    <source>
        <strain evidence="3 4">DSM 11805</strain>
    </source>
</reference>
<name>A0A841RQU9_9BACI</name>
<dbReference type="GO" id="GO:0005829">
    <property type="term" value="C:cytosol"/>
    <property type="evidence" value="ECO:0007669"/>
    <property type="project" value="TreeGrafter"/>
</dbReference>
<dbReference type="InterPro" id="IPR011251">
    <property type="entry name" value="Luciferase-like_dom"/>
</dbReference>
<comment type="caution">
    <text evidence="3">The sequence shown here is derived from an EMBL/GenBank/DDBJ whole genome shotgun (WGS) entry which is preliminary data.</text>
</comment>
<dbReference type="PANTHER" id="PTHR30137">
    <property type="entry name" value="LUCIFERASE-LIKE MONOOXYGENASE"/>
    <property type="match status" value="1"/>
</dbReference>
<gene>
    <name evidence="3" type="ORF">GGQ92_002111</name>
</gene>
<dbReference type="CDD" id="cd00347">
    <property type="entry name" value="Flavin_utilizing_monoxygenases"/>
    <property type="match status" value="1"/>
</dbReference>
<evidence type="ECO:0000313" key="4">
    <source>
        <dbReference type="Proteomes" id="UP000572212"/>
    </source>
</evidence>
<dbReference type="InterPro" id="IPR050766">
    <property type="entry name" value="Bact_Lucif_Oxidored"/>
</dbReference>
<dbReference type="PANTHER" id="PTHR30137:SF19">
    <property type="entry name" value="LUCIFERASE-LIKE MONOOXYGENASE"/>
    <property type="match status" value="1"/>
</dbReference>
<dbReference type="GO" id="GO:0016705">
    <property type="term" value="F:oxidoreductase activity, acting on paired donors, with incorporation or reduction of molecular oxygen"/>
    <property type="evidence" value="ECO:0007669"/>
    <property type="project" value="InterPro"/>
</dbReference>